<dbReference type="FunFam" id="1.50.10.10:FF:000018">
    <property type="entry name" value="Glucoamylase"/>
    <property type="match status" value="1"/>
</dbReference>
<feature type="active site" description="Proton donor" evidence="10">
    <location>
        <position position="206"/>
    </location>
</feature>
<keyword evidence="6 9" id="KW-0119">Carbohydrate metabolism</keyword>
<evidence type="ECO:0000256" key="5">
    <source>
        <dbReference type="ARBA" id="ARBA00023180"/>
    </source>
</evidence>
<dbReference type="CDD" id="cd05811">
    <property type="entry name" value="CBM20_glucoamylase"/>
    <property type="match status" value="1"/>
</dbReference>
<evidence type="ECO:0000256" key="4">
    <source>
        <dbReference type="ARBA" id="ARBA00022801"/>
    </source>
</evidence>
<dbReference type="InterPro" id="IPR012341">
    <property type="entry name" value="6hp_glycosidase-like_sf"/>
</dbReference>
<evidence type="ECO:0000256" key="10">
    <source>
        <dbReference type="PIRSR" id="PIRSR001031-1"/>
    </source>
</evidence>
<evidence type="ECO:0000256" key="6">
    <source>
        <dbReference type="ARBA" id="ARBA00023277"/>
    </source>
</evidence>
<dbReference type="InterPro" id="IPR002044">
    <property type="entry name" value="CBM20"/>
</dbReference>
<dbReference type="InterPro" id="IPR034836">
    <property type="entry name" value="CBM20_glucoamylase"/>
</dbReference>
<evidence type="ECO:0000256" key="3">
    <source>
        <dbReference type="ARBA" id="ARBA00022729"/>
    </source>
</evidence>
<comment type="similarity">
    <text evidence="2 9">Belongs to the glycosyl hydrolase 15 family.</text>
</comment>
<dbReference type="PROSITE" id="PS00820">
    <property type="entry name" value="GLUCOAMYLASE"/>
    <property type="match status" value="1"/>
</dbReference>
<name>M3B256_SPHMS</name>
<dbReference type="SUPFAM" id="SSF49452">
    <property type="entry name" value="Starch-binding domain-like"/>
    <property type="match status" value="1"/>
</dbReference>
<keyword evidence="8 9" id="KW-0624">Polysaccharide degradation</keyword>
<evidence type="ECO:0000259" key="13">
    <source>
        <dbReference type="PROSITE" id="PS51166"/>
    </source>
</evidence>
<dbReference type="PROSITE" id="PS51166">
    <property type="entry name" value="CBM20"/>
    <property type="match status" value="1"/>
</dbReference>
<dbReference type="PANTHER" id="PTHR31616:SF12">
    <property type="entry name" value="GLUCOAMYLASE"/>
    <property type="match status" value="1"/>
</dbReference>
<dbReference type="AlphaFoldDB" id="M3B256"/>
<sequence length="613" mass="65669">MKSFYAFLPLISSVWCLPAQDALEPRATGTLESWLSAESPVALQGILNNIGAQGNKVQGANPGIVVASPSKSNPDYFYTWTRDAALTIKCLVDQFLAGQTNLEGIIQDYVNSQVALQTVPNRSGSLCSGGLGEPKFGVDGTQFTGDWGRPQRDGPALRVTAMIAYARYLISKGQTSQVANIIWPVVANDLTYVAQYWNQTGFDLWEEVSSASFFTTASQYRSLVEGSALAAQIGKTCPHCDSQAPQILCALQSYWTGSYVLSNTGGGRSGKDANSILASIQLFDPATGCDAKTYQPCSDKALANHKQVTDSFRSVYTINNGIAQGRGVAVGRYSEDVYQGGNPWYLATFAAAEQLYYAVYQWRQQGSITITATSLPFFRDIYSAAATGTYASSSTTFTSIVNAVLAYADSYFANAQQYTPQNGALAEQYSRSNGSPLSASDLTWSYAAFLTALSARKAVVPSTWGANSAQVPNSCSGSSANGPCVAATNTFSRPGSTPTATSTGACSATPTRTNVLFKNIVTTNYLETVAIVGSISELGSWNTANAVNLSAQNYTSTNNLWYVTVGLPARASFQYKYIRKQQDGSVRWESNPDRTYTVPANCAGSATQSDSWR</sequence>
<dbReference type="InterPro" id="IPR008928">
    <property type="entry name" value="6-hairpin_glycosidase_sf"/>
</dbReference>
<feature type="domain" description="CBM20" evidence="13">
    <location>
        <begin position="507"/>
        <end position="613"/>
    </location>
</feature>
<dbReference type="eggNOG" id="ENOG502QPM2">
    <property type="taxonomic scope" value="Eukaryota"/>
</dbReference>
<reference evidence="14 15" key="1">
    <citation type="journal article" date="2012" name="PLoS Pathog.">
        <title>Diverse lifestyles and strategies of plant pathogenesis encoded in the genomes of eighteen Dothideomycetes fungi.</title>
        <authorList>
            <person name="Ohm R.A."/>
            <person name="Feau N."/>
            <person name="Henrissat B."/>
            <person name="Schoch C.L."/>
            <person name="Horwitz B.A."/>
            <person name="Barry K.W."/>
            <person name="Condon B.J."/>
            <person name="Copeland A.C."/>
            <person name="Dhillon B."/>
            <person name="Glaser F."/>
            <person name="Hesse C.N."/>
            <person name="Kosti I."/>
            <person name="LaButti K."/>
            <person name="Lindquist E.A."/>
            <person name="Lucas S."/>
            <person name="Salamov A.A."/>
            <person name="Bradshaw R.E."/>
            <person name="Ciuffetti L."/>
            <person name="Hamelin R.C."/>
            <person name="Kema G.H.J."/>
            <person name="Lawrence C."/>
            <person name="Scott J.A."/>
            <person name="Spatafora J.W."/>
            <person name="Turgeon B.G."/>
            <person name="de Wit P.J.G.M."/>
            <person name="Zhong S."/>
            <person name="Goodwin S.B."/>
            <person name="Grigoriev I.V."/>
        </authorList>
    </citation>
    <scope>NUCLEOTIDE SEQUENCE [LARGE SCALE GENOMIC DNA]</scope>
    <source>
        <strain evidence="14 15">SO2202</strain>
    </source>
</reference>
<dbReference type="FunFam" id="2.60.40.10:FF:000552">
    <property type="entry name" value="Related to glucoamylase"/>
    <property type="match status" value="1"/>
</dbReference>
<evidence type="ECO:0000256" key="1">
    <source>
        <dbReference type="ARBA" id="ARBA00001863"/>
    </source>
</evidence>
<dbReference type="Pfam" id="PF00686">
    <property type="entry name" value="CBM_20"/>
    <property type="match status" value="1"/>
</dbReference>
<dbReference type="OrthoDB" id="6123450at2759"/>
<dbReference type="InterPro" id="IPR013784">
    <property type="entry name" value="Carb-bd-like_fold"/>
</dbReference>
<feature type="active site" description="Proton donor" evidence="10">
    <location>
        <position position="203"/>
    </location>
</feature>
<keyword evidence="4 9" id="KW-0378">Hydrolase</keyword>
<dbReference type="InterPro" id="IPR013783">
    <property type="entry name" value="Ig-like_fold"/>
</dbReference>
<dbReference type="SMART" id="SM01065">
    <property type="entry name" value="CBM_2"/>
    <property type="match status" value="1"/>
</dbReference>
<dbReference type="InterPro" id="IPR000165">
    <property type="entry name" value="Glucoamylase"/>
</dbReference>
<organism evidence="14 15">
    <name type="scientific">Sphaerulina musiva (strain SO2202)</name>
    <name type="common">Poplar stem canker fungus</name>
    <name type="synonym">Septoria musiva</name>
    <dbReference type="NCBI Taxonomy" id="692275"/>
    <lineage>
        <taxon>Eukaryota</taxon>
        <taxon>Fungi</taxon>
        <taxon>Dikarya</taxon>
        <taxon>Ascomycota</taxon>
        <taxon>Pezizomycotina</taxon>
        <taxon>Dothideomycetes</taxon>
        <taxon>Dothideomycetidae</taxon>
        <taxon>Mycosphaerellales</taxon>
        <taxon>Mycosphaerellaceae</taxon>
        <taxon>Sphaerulina</taxon>
    </lineage>
</organism>
<dbReference type="GO" id="GO:0004339">
    <property type="term" value="F:glucan 1,4-alpha-glucosidase activity"/>
    <property type="evidence" value="ECO:0007669"/>
    <property type="project" value="UniProtKB-EC"/>
</dbReference>
<evidence type="ECO:0000256" key="9">
    <source>
        <dbReference type="PIRNR" id="PIRNR001031"/>
    </source>
</evidence>
<keyword evidence="5" id="KW-0325">Glycoprotein</keyword>
<comment type="catalytic activity">
    <reaction evidence="1 9">
        <text>Hydrolysis of terminal (1-&gt;4)-linked alpha-D-glucose residues successively from non-reducing ends of the chains with release of beta-D-glucose.</text>
        <dbReference type="EC" id="3.2.1.3"/>
    </reaction>
</comment>
<dbReference type="RefSeq" id="XP_016761978.1">
    <property type="nucleotide sequence ID" value="XM_016902536.1"/>
</dbReference>
<dbReference type="InterPro" id="IPR046966">
    <property type="entry name" value="Glucoamylase_active_site"/>
</dbReference>
<dbReference type="Pfam" id="PF00723">
    <property type="entry name" value="Glyco_hydro_15"/>
    <property type="match status" value="1"/>
</dbReference>
<dbReference type="PIRSF" id="PIRSF001031">
    <property type="entry name" value="Glu-a-glcsd_SBD"/>
    <property type="match status" value="1"/>
</dbReference>
<dbReference type="PRINTS" id="PR00736">
    <property type="entry name" value="GLHYDRLASE15"/>
</dbReference>
<dbReference type="GO" id="GO:0000272">
    <property type="term" value="P:polysaccharide catabolic process"/>
    <property type="evidence" value="ECO:0007669"/>
    <property type="project" value="UniProtKB-KW"/>
</dbReference>
<dbReference type="InterPro" id="IPR008291">
    <property type="entry name" value="Glucoamylase_SBD"/>
</dbReference>
<dbReference type="HOGENOM" id="CLU_012173_1_0_1"/>
<evidence type="ECO:0000313" key="14">
    <source>
        <dbReference type="EMBL" id="EMF13857.1"/>
    </source>
</evidence>
<feature type="signal peptide" evidence="12">
    <location>
        <begin position="1"/>
        <end position="16"/>
    </location>
</feature>
<feature type="binding site" evidence="11">
    <location>
        <position position="147"/>
    </location>
    <ligand>
        <name>substrate</name>
    </ligand>
</feature>
<evidence type="ECO:0000313" key="15">
    <source>
        <dbReference type="Proteomes" id="UP000016931"/>
    </source>
</evidence>
<protein>
    <recommendedName>
        <fullName evidence="9">Glucoamylase</fullName>
        <ecNumber evidence="9">3.2.1.3</ecNumber>
    </recommendedName>
    <alternativeName>
        <fullName evidence="9">1,4-alpha-D-glucan glucohydrolase</fullName>
    </alternativeName>
    <alternativeName>
        <fullName evidence="9">Glucan 1,4-alpha-glucosidase</fullName>
    </alternativeName>
</protein>
<dbReference type="GO" id="GO:2001070">
    <property type="term" value="F:starch binding"/>
    <property type="evidence" value="ECO:0007669"/>
    <property type="project" value="InterPro"/>
</dbReference>
<gene>
    <name evidence="14" type="ORF">SEPMUDRAFT_133054</name>
</gene>
<evidence type="ECO:0000256" key="11">
    <source>
        <dbReference type="PIRSR" id="PIRSR001031-2"/>
    </source>
</evidence>
<keyword evidence="3 12" id="KW-0732">Signal</keyword>
<dbReference type="PANTHER" id="PTHR31616">
    <property type="entry name" value="TREHALASE"/>
    <property type="match status" value="1"/>
</dbReference>
<evidence type="ECO:0000256" key="12">
    <source>
        <dbReference type="SAM" id="SignalP"/>
    </source>
</evidence>
<evidence type="ECO:0000256" key="8">
    <source>
        <dbReference type="ARBA" id="ARBA00023326"/>
    </source>
</evidence>
<dbReference type="OMA" id="NRKYTVP"/>
<dbReference type="EC" id="3.2.1.3" evidence="9"/>
<proteinExistence type="inferred from homology"/>
<dbReference type="GeneID" id="27899673"/>
<keyword evidence="15" id="KW-1185">Reference proteome</keyword>
<dbReference type="SUPFAM" id="SSF48208">
    <property type="entry name" value="Six-hairpin glycosidases"/>
    <property type="match status" value="1"/>
</dbReference>
<evidence type="ECO:0000256" key="2">
    <source>
        <dbReference type="ARBA" id="ARBA00006188"/>
    </source>
</evidence>
<evidence type="ECO:0000256" key="7">
    <source>
        <dbReference type="ARBA" id="ARBA00023295"/>
    </source>
</evidence>
<dbReference type="Gene3D" id="2.60.40.10">
    <property type="entry name" value="Immunoglobulins"/>
    <property type="match status" value="1"/>
</dbReference>
<dbReference type="Gene3D" id="1.50.10.10">
    <property type="match status" value="1"/>
</dbReference>
<keyword evidence="7 9" id="KW-0326">Glycosidase</keyword>
<feature type="chain" id="PRO_5004031653" description="Glucoamylase" evidence="12">
    <location>
        <begin position="17"/>
        <end position="613"/>
    </location>
</feature>
<dbReference type="EMBL" id="KB456263">
    <property type="protein sequence ID" value="EMF13857.1"/>
    <property type="molecule type" value="Genomic_DNA"/>
</dbReference>
<dbReference type="STRING" id="692275.M3B256"/>
<dbReference type="GO" id="GO:0000324">
    <property type="term" value="C:fungal-type vacuole"/>
    <property type="evidence" value="ECO:0007669"/>
    <property type="project" value="TreeGrafter"/>
</dbReference>
<accession>M3B256</accession>
<dbReference type="Proteomes" id="UP000016931">
    <property type="component" value="Unassembled WGS sequence"/>
</dbReference>
<dbReference type="InterPro" id="IPR011613">
    <property type="entry name" value="GH15-like"/>
</dbReference>